<evidence type="ECO:0000313" key="1">
    <source>
        <dbReference type="EMBL" id="MDQ0363412.1"/>
    </source>
</evidence>
<gene>
    <name evidence="1" type="ORF">J2S42_000081</name>
</gene>
<dbReference type="Proteomes" id="UP001240236">
    <property type="component" value="Unassembled WGS sequence"/>
</dbReference>
<organism evidence="1 2">
    <name type="scientific">Catenuloplanes indicus</name>
    <dbReference type="NCBI Taxonomy" id="137267"/>
    <lineage>
        <taxon>Bacteria</taxon>
        <taxon>Bacillati</taxon>
        <taxon>Actinomycetota</taxon>
        <taxon>Actinomycetes</taxon>
        <taxon>Micromonosporales</taxon>
        <taxon>Micromonosporaceae</taxon>
        <taxon>Catenuloplanes</taxon>
    </lineage>
</organism>
<accession>A0AAE3VUA5</accession>
<protein>
    <submittedName>
        <fullName evidence="1">Uncharacterized protein</fullName>
    </submittedName>
</protein>
<reference evidence="1 2" key="1">
    <citation type="submission" date="2023-07" db="EMBL/GenBank/DDBJ databases">
        <title>Sequencing the genomes of 1000 actinobacteria strains.</title>
        <authorList>
            <person name="Klenk H.-P."/>
        </authorList>
    </citation>
    <scope>NUCLEOTIDE SEQUENCE [LARGE SCALE GENOMIC DNA]</scope>
    <source>
        <strain evidence="1 2">DSM 44709</strain>
    </source>
</reference>
<sequence length="78" mass="8313">MTIIATVPYAPVLPVDATVTINGVEYPIPADQIDGMFVDGPVYRITAAVAAAGYRRTSIIRYVGDLAEFDVEPIEGDA</sequence>
<proteinExistence type="predicted"/>
<evidence type="ECO:0000313" key="2">
    <source>
        <dbReference type="Proteomes" id="UP001240236"/>
    </source>
</evidence>
<dbReference type="RefSeq" id="WP_307234025.1">
    <property type="nucleotide sequence ID" value="NZ_JAUSUZ010000001.1"/>
</dbReference>
<name>A0AAE3VUA5_9ACTN</name>
<keyword evidence="2" id="KW-1185">Reference proteome</keyword>
<dbReference type="EMBL" id="JAUSUZ010000001">
    <property type="protein sequence ID" value="MDQ0363412.1"/>
    <property type="molecule type" value="Genomic_DNA"/>
</dbReference>
<dbReference type="AlphaFoldDB" id="A0AAE3VUA5"/>
<comment type="caution">
    <text evidence="1">The sequence shown here is derived from an EMBL/GenBank/DDBJ whole genome shotgun (WGS) entry which is preliminary data.</text>
</comment>